<dbReference type="OrthoDB" id="1447634at2"/>
<keyword evidence="1" id="KW-1133">Transmembrane helix</keyword>
<dbReference type="EMBL" id="WQLW01000011">
    <property type="protein sequence ID" value="MVO10289.1"/>
    <property type="molecule type" value="Genomic_DNA"/>
</dbReference>
<protein>
    <submittedName>
        <fullName evidence="2">Uncharacterized protein</fullName>
    </submittedName>
</protein>
<dbReference type="RefSeq" id="WP_140998716.1">
    <property type="nucleotide sequence ID" value="NZ_VDCZ01000011.1"/>
</dbReference>
<keyword evidence="1" id="KW-0812">Transmembrane</keyword>
<keyword evidence="1" id="KW-0472">Membrane</keyword>
<evidence type="ECO:0000256" key="1">
    <source>
        <dbReference type="SAM" id="Phobius"/>
    </source>
</evidence>
<reference evidence="3" key="1">
    <citation type="submission" date="2019-05" db="EMBL/GenBank/DDBJ databases">
        <title>Flavobacterium profundi sp. nov., isolated from a deep-sea seamount.</title>
        <authorList>
            <person name="Zhang D.-C."/>
        </authorList>
    </citation>
    <scope>NUCLEOTIDE SEQUENCE [LARGE SCALE GENOMIC DNA]</scope>
    <source>
        <strain evidence="3">TP390</strain>
    </source>
</reference>
<feature type="transmembrane region" description="Helical" evidence="1">
    <location>
        <begin position="12"/>
        <end position="29"/>
    </location>
</feature>
<keyword evidence="3" id="KW-1185">Reference proteome</keyword>
<dbReference type="InterPro" id="IPR046077">
    <property type="entry name" value="DUF6095"/>
</dbReference>
<evidence type="ECO:0000313" key="3">
    <source>
        <dbReference type="Proteomes" id="UP000431264"/>
    </source>
</evidence>
<organism evidence="2 3">
    <name type="scientific">Flavobacterium profundi</name>
    <dbReference type="NCBI Taxonomy" id="1774945"/>
    <lineage>
        <taxon>Bacteria</taxon>
        <taxon>Pseudomonadati</taxon>
        <taxon>Bacteroidota</taxon>
        <taxon>Flavobacteriia</taxon>
        <taxon>Flavobacteriales</taxon>
        <taxon>Flavobacteriaceae</taxon>
        <taxon>Flavobacterium</taxon>
    </lineage>
</organism>
<dbReference type="Proteomes" id="UP000431264">
    <property type="component" value="Unassembled WGS sequence"/>
</dbReference>
<proteinExistence type="predicted"/>
<gene>
    <name evidence="2" type="ORF">GOQ30_14035</name>
</gene>
<accession>A0A6I4ITS7</accession>
<feature type="transmembrane region" description="Helical" evidence="1">
    <location>
        <begin position="41"/>
        <end position="60"/>
    </location>
</feature>
<dbReference type="AlphaFoldDB" id="A0A6I4ITS7"/>
<evidence type="ECO:0000313" key="2">
    <source>
        <dbReference type="EMBL" id="MVO10289.1"/>
    </source>
</evidence>
<name>A0A6I4ITS7_9FLAO</name>
<comment type="caution">
    <text evidence="2">The sequence shown here is derived from an EMBL/GenBank/DDBJ whole genome shotgun (WGS) entry which is preliminary data.</text>
</comment>
<dbReference type="Pfam" id="PF19589">
    <property type="entry name" value="DUF6095"/>
    <property type="match status" value="1"/>
</dbReference>
<sequence length="75" mass="8257">MATDRKLLAKGIKYLSGTLPLLFMGPIVINSSFKNEESPYYPYVLAIGILISAIAIYLGFKGINIIMKSLFDGNK</sequence>